<sequence length="218" mass="24258">MHVLLVLDHPYGVGAGGDVPHRRSLVVAMLDAARDGLERAGHTHETIDLADLDPAMTDDDLVAWRRQTEPRADVAALQQRLAGADHLVLAFPVWWMSMPARTKGFLDRVLTPGFAFDEPVPGGRLHRRLHRLQGVTALVAMTTPSWLYTAWFGAPARRILDRGTFRLIGIPRVRWIAIDRSAQRGAASRQRALERVRRRFAALRPLTRQSASAVVSSS</sequence>
<keyword evidence="5" id="KW-1185">Reference proteome</keyword>
<evidence type="ECO:0000256" key="1">
    <source>
        <dbReference type="ARBA" id="ARBA00006252"/>
    </source>
</evidence>
<reference evidence="4" key="1">
    <citation type="submission" date="2022-07" db="EMBL/GenBank/DDBJ databases">
        <title>Taxonomic analysis of Microcella humidisoli nov. sp., isolated from riverside soil.</title>
        <authorList>
            <person name="Molina K.M."/>
            <person name="Kim S.B."/>
        </authorList>
    </citation>
    <scope>NUCLEOTIDE SEQUENCE</scope>
    <source>
        <strain evidence="4">MMS21-STM10</strain>
    </source>
</reference>
<feature type="domain" description="Flavodoxin-like fold" evidence="3">
    <location>
        <begin position="23"/>
        <end position="198"/>
    </location>
</feature>
<dbReference type="InterPro" id="IPR051545">
    <property type="entry name" value="NAD(P)H_dehydrogenase_qn"/>
</dbReference>
<evidence type="ECO:0000313" key="5">
    <source>
        <dbReference type="Proteomes" id="UP001060039"/>
    </source>
</evidence>
<proteinExistence type="inferred from homology"/>
<dbReference type="PANTHER" id="PTHR10204:SF34">
    <property type="entry name" value="NAD(P)H DEHYDROGENASE [QUINONE] 1 ISOFORM 1"/>
    <property type="match status" value="1"/>
</dbReference>
<evidence type="ECO:0000259" key="3">
    <source>
        <dbReference type="Pfam" id="PF02525"/>
    </source>
</evidence>
<protein>
    <submittedName>
        <fullName evidence="4">NAD(P)H-dependent oxidoreductase</fullName>
    </submittedName>
</protein>
<organism evidence="4 5">
    <name type="scientific">Microcella humidisoli</name>
    <dbReference type="NCBI Taxonomy" id="2963406"/>
    <lineage>
        <taxon>Bacteria</taxon>
        <taxon>Bacillati</taxon>
        <taxon>Actinomycetota</taxon>
        <taxon>Actinomycetes</taxon>
        <taxon>Micrococcales</taxon>
        <taxon>Microbacteriaceae</taxon>
        <taxon>Microcella</taxon>
    </lineage>
</organism>
<dbReference type="InterPro" id="IPR029039">
    <property type="entry name" value="Flavoprotein-like_sf"/>
</dbReference>
<keyword evidence="2" id="KW-0560">Oxidoreductase</keyword>
<dbReference type="SUPFAM" id="SSF52218">
    <property type="entry name" value="Flavoproteins"/>
    <property type="match status" value="1"/>
</dbReference>
<comment type="similarity">
    <text evidence="1">Belongs to the NAD(P)H dehydrogenase (quinone) family.</text>
</comment>
<evidence type="ECO:0000256" key="2">
    <source>
        <dbReference type="ARBA" id="ARBA00023002"/>
    </source>
</evidence>
<evidence type="ECO:0000313" key="4">
    <source>
        <dbReference type="EMBL" id="UTT61963.1"/>
    </source>
</evidence>
<dbReference type="Gene3D" id="3.40.50.360">
    <property type="match status" value="1"/>
</dbReference>
<dbReference type="EMBL" id="CP101497">
    <property type="protein sequence ID" value="UTT61963.1"/>
    <property type="molecule type" value="Genomic_DNA"/>
</dbReference>
<dbReference type="InterPro" id="IPR003680">
    <property type="entry name" value="Flavodoxin_fold"/>
</dbReference>
<dbReference type="RefSeq" id="WP_255159104.1">
    <property type="nucleotide sequence ID" value="NZ_CP101497.1"/>
</dbReference>
<dbReference type="PANTHER" id="PTHR10204">
    <property type="entry name" value="NAD P H OXIDOREDUCTASE-RELATED"/>
    <property type="match status" value="1"/>
</dbReference>
<dbReference type="Pfam" id="PF02525">
    <property type="entry name" value="Flavodoxin_2"/>
    <property type="match status" value="1"/>
</dbReference>
<accession>A0ABY5FUP4</accession>
<gene>
    <name evidence="4" type="ORF">NNL39_09815</name>
</gene>
<dbReference type="Proteomes" id="UP001060039">
    <property type="component" value="Chromosome"/>
</dbReference>
<name>A0ABY5FUP4_9MICO</name>